<dbReference type="PANTHER" id="PTHR30146:SF148">
    <property type="entry name" value="HTH-TYPE TRANSCRIPTIONAL REPRESSOR PURR-RELATED"/>
    <property type="match status" value="1"/>
</dbReference>
<evidence type="ECO:0000256" key="4">
    <source>
        <dbReference type="ARBA" id="ARBA00023163"/>
    </source>
</evidence>
<evidence type="ECO:0000256" key="1">
    <source>
        <dbReference type="ARBA" id="ARBA00022491"/>
    </source>
</evidence>
<dbReference type="PROSITE" id="PS00356">
    <property type="entry name" value="HTH_LACI_1"/>
    <property type="match status" value="1"/>
</dbReference>
<evidence type="ECO:0000256" key="2">
    <source>
        <dbReference type="ARBA" id="ARBA00023015"/>
    </source>
</evidence>
<evidence type="ECO:0000313" key="7">
    <source>
        <dbReference type="Proteomes" id="UP000008457"/>
    </source>
</evidence>
<dbReference type="eggNOG" id="COG1609">
    <property type="taxonomic scope" value="Bacteria"/>
</dbReference>
<keyword evidence="3" id="KW-0238">DNA-binding</keyword>
<dbReference type="RefSeq" id="WP_013781710.1">
    <property type="nucleotide sequence ID" value="NC_015520.1"/>
</dbReference>
<dbReference type="EMBL" id="CP002360">
    <property type="protein sequence ID" value="AEE97282.1"/>
    <property type="molecule type" value="Genomic_DNA"/>
</dbReference>
<evidence type="ECO:0000313" key="6">
    <source>
        <dbReference type="EMBL" id="AEE97282.1"/>
    </source>
</evidence>
<accession>F4A2T9</accession>
<keyword evidence="1" id="KW-0678">Repressor</keyword>
<dbReference type="OrthoDB" id="43195at2"/>
<dbReference type="SUPFAM" id="SSF47413">
    <property type="entry name" value="lambda repressor-like DNA-binding domains"/>
    <property type="match status" value="1"/>
</dbReference>
<dbReference type="PANTHER" id="PTHR30146">
    <property type="entry name" value="LACI-RELATED TRANSCRIPTIONAL REPRESSOR"/>
    <property type="match status" value="1"/>
</dbReference>
<keyword evidence="4" id="KW-0804">Transcription</keyword>
<dbReference type="KEGG" id="mas:Mahau_2110"/>
<reference evidence="6 7" key="2">
    <citation type="journal article" date="2011" name="Stand. Genomic Sci.">
        <title>Complete genome sequence of Mahella australiensis type strain (50-1 BON).</title>
        <authorList>
            <person name="Sikorski J."/>
            <person name="Teshima H."/>
            <person name="Nolan M."/>
            <person name="Lucas S."/>
            <person name="Hammon N."/>
            <person name="Deshpande S."/>
            <person name="Cheng J.F."/>
            <person name="Pitluck S."/>
            <person name="Liolios K."/>
            <person name="Pagani I."/>
            <person name="Ivanova N."/>
            <person name="Huntemann M."/>
            <person name="Mavromatis K."/>
            <person name="Ovchinikova G."/>
            <person name="Pati A."/>
            <person name="Tapia R."/>
            <person name="Han C."/>
            <person name="Goodwin L."/>
            <person name="Chen A."/>
            <person name="Palaniappan K."/>
            <person name="Land M."/>
            <person name="Hauser L."/>
            <person name="Ngatchou-Djao O.D."/>
            <person name="Rohde M."/>
            <person name="Pukall R."/>
            <person name="Spring S."/>
            <person name="Abt B."/>
            <person name="Goker M."/>
            <person name="Detter J.C."/>
            <person name="Woyke T."/>
            <person name="Bristow J."/>
            <person name="Markowitz V."/>
            <person name="Hugenholtz P."/>
            <person name="Eisen J.A."/>
            <person name="Kyrpides N.C."/>
            <person name="Klenk H.P."/>
            <person name="Lapidus A."/>
        </authorList>
    </citation>
    <scope>NUCLEOTIDE SEQUENCE [LARGE SCALE GENOMIC DNA]</scope>
    <source>
        <strain evidence="7">DSM 15567 / CIP 107919 / 50-1 BON</strain>
    </source>
</reference>
<dbReference type="InterPro" id="IPR010982">
    <property type="entry name" value="Lambda_DNA-bd_dom_sf"/>
</dbReference>
<reference evidence="7" key="1">
    <citation type="submission" date="2010-11" db="EMBL/GenBank/DDBJ databases">
        <title>The complete genome of Mahella australiensis DSM 15567.</title>
        <authorList>
            <consortium name="US DOE Joint Genome Institute (JGI-PGF)"/>
            <person name="Lucas S."/>
            <person name="Copeland A."/>
            <person name="Lapidus A."/>
            <person name="Bruce D."/>
            <person name="Goodwin L."/>
            <person name="Pitluck S."/>
            <person name="Kyrpides N."/>
            <person name="Mavromatis K."/>
            <person name="Pagani I."/>
            <person name="Ivanova N."/>
            <person name="Teshima H."/>
            <person name="Brettin T."/>
            <person name="Detter J.C."/>
            <person name="Han C."/>
            <person name="Tapia R."/>
            <person name="Land M."/>
            <person name="Hauser L."/>
            <person name="Markowitz V."/>
            <person name="Cheng J.-F."/>
            <person name="Hugenholtz P."/>
            <person name="Woyke T."/>
            <person name="Wu D."/>
            <person name="Spring S."/>
            <person name="Pukall R."/>
            <person name="Steenblock K."/>
            <person name="Schneider S."/>
            <person name="Klenk H.-P."/>
            <person name="Eisen J.A."/>
        </authorList>
    </citation>
    <scope>NUCLEOTIDE SEQUENCE [LARGE SCALE GENOMIC DNA]</scope>
    <source>
        <strain evidence="7">DSM 15567 / CIP 107919 / 50-1 BON</strain>
    </source>
</reference>
<dbReference type="SMART" id="SM00354">
    <property type="entry name" value="HTH_LACI"/>
    <property type="match status" value="1"/>
</dbReference>
<dbReference type="Pfam" id="PF13377">
    <property type="entry name" value="Peripla_BP_3"/>
    <property type="match status" value="1"/>
</dbReference>
<dbReference type="Proteomes" id="UP000008457">
    <property type="component" value="Chromosome"/>
</dbReference>
<evidence type="ECO:0000256" key="3">
    <source>
        <dbReference type="ARBA" id="ARBA00023125"/>
    </source>
</evidence>
<feature type="domain" description="HTH lacI-type" evidence="5">
    <location>
        <begin position="4"/>
        <end position="49"/>
    </location>
</feature>
<dbReference type="AlphaFoldDB" id="F4A2T9"/>
<dbReference type="GO" id="GO:0003700">
    <property type="term" value="F:DNA-binding transcription factor activity"/>
    <property type="evidence" value="ECO:0007669"/>
    <property type="project" value="TreeGrafter"/>
</dbReference>
<sequence>MGNIRLEDIARVVGVSKNTVSKALRNADGVSDEVRSKIIDTAIEMGYKRVINKEINNVTVLCREDFFREPTFWPNILYGIEKAARSKNIKLSTTAIDVKTEEEQVIPYTVDGKIVDGVIVVGTLNNEFIKKIKATNIPLVVVDHYSEEIQCDYVNTANKRGIYQALKYLYENGHKKIGFIGNNEWAYSFKRRYDAFMYYMKLFGLELDNNYIWLDIKLKEVDFVDNMAYFKEKIKYNDDFPTAWVCSNDKIAFAFIKGLMDMGINVPGDVSVIGFDNIEIAGIFHPALTTVNVHKRAMGEKALEQLLFRISNKNEPYEFIEIDTNLVVRDSTKKHQ</sequence>
<dbReference type="SUPFAM" id="SSF53822">
    <property type="entry name" value="Periplasmic binding protein-like I"/>
    <property type="match status" value="1"/>
</dbReference>
<dbReference type="Pfam" id="PF00356">
    <property type="entry name" value="LacI"/>
    <property type="match status" value="1"/>
</dbReference>
<dbReference type="CDD" id="cd01392">
    <property type="entry name" value="HTH_LacI"/>
    <property type="match status" value="1"/>
</dbReference>
<dbReference type="CDD" id="cd19974">
    <property type="entry name" value="PBP1_LacI-like"/>
    <property type="match status" value="1"/>
</dbReference>
<dbReference type="InterPro" id="IPR000843">
    <property type="entry name" value="HTH_LacI"/>
</dbReference>
<dbReference type="HOGENOM" id="CLU_037628_6_2_9"/>
<keyword evidence="7" id="KW-1185">Reference proteome</keyword>
<gene>
    <name evidence="6" type="ordered locus">Mahau_2110</name>
</gene>
<proteinExistence type="predicted"/>
<organism evidence="6 7">
    <name type="scientific">Mahella australiensis (strain DSM 15567 / CIP 107919 / 50-1 BON)</name>
    <dbReference type="NCBI Taxonomy" id="697281"/>
    <lineage>
        <taxon>Bacteria</taxon>
        <taxon>Bacillati</taxon>
        <taxon>Bacillota</taxon>
        <taxon>Clostridia</taxon>
        <taxon>Thermoanaerobacterales</taxon>
        <taxon>Thermoanaerobacterales Family IV. Incertae Sedis</taxon>
        <taxon>Mahella</taxon>
    </lineage>
</organism>
<protein>
    <submittedName>
        <fullName evidence="6">Transcriptional regulator, LacI family</fullName>
    </submittedName>
</protein>
<dbReference type="GO" id="GO:0000976">
    <property type="term" value="F:transcription cis-regulatory region binding"/>
    <property type="evidence" value="ECO:0007669"/>
    <property type="project" value="TreeGrafter"/>
</dbReference>
<dbReference type="Gene3D" id="3.40.50.2300">
    <property type="match status" value="2"/>
</dbReference>
<dbReference type="Gene3D" id="1.10.260.40">
    <property type="entry name" value="lambda repressor-like DNA-binding domains"/>
    <property type="match status" value="1"/>
</dbReference>
<dbReference type="InterPro" id="IPR028082">
    <property type="entry name" value="Peripla_BP_I"/>
</dbReference>
<dbReference type="InterPro" id="IPR046335">
    <property type="entry name" value="LacI/GalR-like_sensor"/>
</dbReference>
<name>F4A2T9_MAHA5</name>
<evidence type="ECO:0000259" key="5">
    <source>
        <dbReference type="PROSITE" id="PS50932"/>
    </source>
</evidence>
<dbReference type="PROSITE" id="PS50932">
    <property type="entry name" value="HTH_LACI_2"/>
    <property type="match status" value="1"/>
</dbReference>
<keyword evidence="2" id="KW-0805">Transcription regulation</keyword>
<dbReference type="STRING" id="697281.Mahau_2110"/>